<reference evidence="7 8" key="1">
    <citation type="journal article" date="2015" name="Genome Biol.">
        <title>Comparative genomics of Steinernema reveals deeply conserved gene regulatory networks.</title>
        <authorList>
            <person name="Dillman A.R."/>
            <person name="Macchietto M."/>
            <person name="Porter C.F."/>
            <person name="Rogers A."/>
            <person name="Williams B."/>
            <person name="Antoshechkin I."/>
            <person name="Lee M.M."/>
            <person name="Goodwin Z."/>
            <person name="Lu X."/>
            <person name="Lewis E.E."/>
            <person name="Goodrich-Blair H."/>
            <person name="Stock S.P."/>
            <person name="Adams B.J."/>
            <person name="Sternberg P.W."/>
            <person name="Mortazavi A."/>
        </authorList>
    </citation>
    <scope>NUCLEOTIDE SEQUENCE [LARGE SCALE GENOMIC DNA]</scope>
    <source>
        <strain evidence="7 8">ALL</strain>
    </source>
</reference>
<dbReference type="GO" id="GO:0003899">
    <property type="term" value="F:DNA-directed RNA polymerase activity"/>
    <property type="evidence" value="ECO:0007669"/>
    <property type="project" value="UniProtKB-EC"/>
</dbReference>
<reference evidence="7 8" key="2">
    <citation type="journal article" date="2019" name="G3 (Bethesda)">
        <title>Hybrid Assembly of the Genome of the Entomopathogenic Nematode Steinernema carpocapsae Identifies the X-Chromosome.</title>
        <authorList>
            <person name="Serra L."/>
            <person name="Macchietto M."/>
            <person name="Macias-Munoz A."/>
            <person name="McGill C.J."/>
            <person name="Rodriguez I.M."/>
            <person name="Rodriguez B."/>
            <person name="Murad R."/>
            <person name="Mortazavi A."/>
        </authorList>
    </citation>
    <scope>NUCLEOTIDE SEQUENCE [LARGE SCALE GENOMIC DNA]</scope>
    <source>
        <strain evidence="7 8">ALL</strain>
    </source>
</reference>
<dbReference type="OrthoDB" id="270392at2759"/>
<keyword evidence="3" id="KW-0808">Transferase</keyword>
<proteinExistence type="predicted"/>
<dbReference type="GO" id="GO:0000428">
    <property type="term" value="C:DNA-directed RNA polymerase complex"/>
    <property type="evidence" value="ECO:0007669"/>
    <property type="project" value="UniProtKB-KW"/>
</dbReference>
<evidence type="ECO:0000256" key="4">
    <source>
        <dbReference type="ARBA" id="ARBA00022695"/>
    </source>
</evidence>
<comment type="caution">
    <text evidence="7">The sequence shown here is derived from an EMBL/GenBank/DDBJ whole genome shotgun (WGS) entry which is preliminary data.</text>
</comment>
<dbReference type="AlphaFoldDB" id="A0A4V5ZYP8"/>
<evidence type="ECO:0000313" key="7">
    <source>
        <dbReference type="EMBL" id="TKR64375.1"/>
    </source>
</evidence>
<evidence type="ECO:0000256" key="2">
    <source>
        <dbReference type="ARBA" id="ARBA00022478"/>
    </source>
</evidence>
<keyword evidence="4" id="KW-0548">Nucleotidyltransferase</keyword>
<dbReference type="SUPFAM" id="SSF64484">
    <property type="entry name" value="beta and beta-prime subunits of DNA dependent RNA-polymerase"/>
    <property type="match status" value="1"/>
</dbReference>
<evidence type="ECO:0000256" key="6">
    <source>
        <dbReference type="SAM" id="MobiDB-lite"/>
    </source>
</evidence>
<protein>
    <recommendedName>
        <fullName evidence="1">DNA-directed RNA polymerase</fullName>
        <ecNumber evidence="1">2.7.7.6</ecNumber>
    </recommendedName>
</protein>
<evidence type="ECO:0000256" key="5">
    <source>
        <dbReference type="ARBA" id="ARBA00023163"/>
    </source>
</evidence>
<dbReference type="EMBL" id="AZBU02000009">
    <property type="protein sequence ID" value="TKR64375.1"/>
    <property type="molecule type" value="Genomic_DNA"/>
</dbReference>
<evidence type="ECO:0000256" key="1">
    <source>
        <dbReference type="ARBA" id="ARBA00012418"/>
    </source>
</evidence>
<dbReference type="Proteomes" id="UP000298663">
    <property type="component" value="Unassembled WGS sequence"/>
</dbReference>
<name>A0A4V5ZYP8_STECR</name>
<sequence length="92" mass="9848">MAVANIDFKAPLREITSVQFGVLNSDELKRMSVAEIEFAEVYENGKPKLGGLMDKGLSTNGEGAKRVPGPWPTAPATSGTSSWLNLCTTSDF</sequence>
<dbReference type="InterPro" id="IPR044893">
    <property type="entry name" value="RNA_pol_Rpb1_clamp_domain"/>
</dbReference>
<evidence type="ECO:0000256" key="3">
    <source>
        <dbReference type="ARBA" id="ARBA00022679"/>
    </source>
</evidence>
<dbReference type="STRING" id="34508.A0A4V5ZYP8"/>
<dbReference type="EC" id="2.7.7.6" evidence="1"/>
<organism evidence="7 8">
    <name type="scientific">Steinernema carpocapsae</name>
    <name type="common">Entomopathogenic nematode</name>
    <dbReference type="NCBI Taxonomy" id="34508"/>
    <lineage>
        <taxon>Eukaryota</taxon>
        <taxon>Metazoa</taxon>
        <taxon>Ecdysozoa</taxon>
        <taxon>Nematoda</taxon>
        <taxon>Chromadorea</taxon>
        <taxon>Rhabditida</taxon>
        <taxon>Tylenchina</taxon>
        <taxon>Panagrolaimomorpha</taxon>
        <taxon>Strongyloidoidea</taxon>
        <taxon>Steinernematidae</taxon>
        <taxon>Steinernema</taxon>
    </lineage>
</organism>
<accession>A0A4V5ZYP8</accession>
<evidence type="ECO:0000313" key="8">
    <source>
        <dbReference type="Proteomes" id="UP000298663"/>
    </source>
</evidence>
<keyword evidence="2" id="KW-0240">DNA-directed RNA polymerase</keyword>
<feature type="region of interest" description="Disordered" evidence="6">
    <location>
        <begin position="53"/>
        <end position="80"/>
    </location>
</feature>
<gene>
    <name evidence="7" type="ORF">L596_024922</name>
</gene>
<keyword evidence="5" id="KW-0804">Transcription</keyword>
<dbReference type="Gene3D" id="4.10.860.120">
    <property type="entry name" value="RNA polymerase II, clamp domain"/>
    <property type="match status" value="1"/>
</dbReference>
<keyword evidence="8" id="KW-1185">Reference proteome</keyword>